<dbReference type="InterPro" id="IPR004170">
    <property type="entry name" value="WWE_dom"/>
</dbReference>
<dbReference type="PANTHER" id="PTHR32263:SF19">
    <property type="entry name" value="OS03G0230300 PROTEIN"/>
    <property type="match status" value="1"/>
</dbReference>
<dbReference type="PROSITE" id="PS51879">
    <property type="entry name" value="RST"/>
    <property type="match status" value="1"/>
</dbReference>
<dbReference type="InterPro" id="IPR022003">
    <property type="entry name" value="RST"/>
</dbReference>
<dbReference type="InterPro" id="IPR012317">
    <property type="entry name" value="Poly(ADP-ribose)pol_cat_dom"/>
</dbReference>
<dbReference type="GO" id="GO:0003950">
    <property type="term" value="F:NAD+ poly-ADP-ribosyltransferase activity"/>
    <property type="evidence" value="ECO:0007669"/>
    <property type="project" value="InterPro"/>
</dbReference>
<feature type="compositionally biased region" description="Pro residues" evidence="5">
    <location>
        <begin position="141"/>
        <end position="152"/>
    </location>
</feature>
<dbReference type="GO" id="GO:0005634">
    <property type="term" value="C:nucleus"/>
    <property type="evidence" value="ECO:0007669"/>
    <property type="project" value="UniProtKB-SubCell"/>
</dbReference>
<dbReference type="InterPro" id="IPR044964">
    <property type="entry name" value="RCD1/SRO1-5"/>
</dbReference>
<dbReference type="Proteomes" id="UP001179952">
    <property type="component" value="Unassembled WGS sequence"/>
</dbReference>
<sequence length="452" mass="50513">MEGTAFSQNRTDNHDGPRDLVRNYSNFKTSAAPSRFLLCRDGSWDDVSDDAFELLRAGFVSGRAALEVSMDGSSYLFDFMRMVRIEYETGHQKPVAWIDVNGRCFFPTTDESSNSSQKVEIEIKIDTCLKKNPLKRKTISNPPPPPPPPILPPSSDVTQREEWGESFIETANPPKKPRWTYLEPVSGGDSAYALVSDLFLDEMRRFYPVITITSISKCSHTDAPGTARLRAFQLQLALTRSARGSANVRFAWHGTSARGVDSIVEHGFGRPNRNSHGTGVYLSPPRSPYCSSLLSEVDENGQRYLLLCRVIMGTSERVEAGSSQFHPSSDEYDSGVDDLANPRWYIIWSTHMNTHILPEYVVSFKSATPDEVCSPRPMNSSNRTSAATMMSFLRLFAEIKKSIPAAGFRTLENLYKEYKAGKFGKAVLIRHIRSIAGDKLLTSTIQGVSRRK</sequence>
<proteinExistence type="predicted"/>
<dbReference type="EMBL" id="JAUJYN010000006">
    <property type="protein sequence ID" value="KAK1269814.1"/>
    <property type="molecule type" value="Genomic_DNA"/>
</dbReference>
<evidence type="ECO:0000256" key="2">
    <source>
        <dbReference type="ARBA" id="ARBA00022473"/>
    </source>
</evidence>
<dbReference type="PANTHER" id="PTHR32263">
    <property type="entry name" value="INACTIVE POLY [ADP-RIBOSE] POLYMERASE SRO4-RELATED"/>
    <property type="match status" value="1"/>
</dbReference>
<dbReference type="AlphaFoldDB" id="A0AAV9B0L1"/>
<keyword evidence="2" id="KW-0217">Developmental protein</keyword>
<gene>
    <name evidence="9" type="ORF">QJS04_geneDACA022126</name>
</gene>
<dbReference type="InterPro" id="IPR057823">
    <property type="entry name" value="WWE_RCD1"/>
</dbReference>
<feature type="domain" description="RST" evidence="8">
    <location>
        <begin position="383"/>
        <end position="452"/>
    </location>
</feature>
<keyword evidence="4" id="KW-0539">Nucleus</keyword>
<keyword evidence="3" id="KW-0346">Stress response</keyword>
<evidence type="ECO:0000256" key="5">
    <source>
        <dbReference type="SAM" id="MobiDB-lite"/>
    </source>
</evidence>
<dbReference type="Pfam" id="PF00644">
    <property type="entry name" value="PARP"/>
    <property type="match status" value="1"/>
</dbReference>
<evidence type="ECO:0000259" key="8">
    <source>
        <dbReference type="PROSITE" id="PS51879"/>
    </source>
</evidence>
<reference evidence="9" key="2">
    <citation type="submission" date="2023-06" db="EMBL/GenBank/DDBJ databases">
        <authorList>
            <person name="Ma L."/>
            <person name="Liu K.-W."/>
            <person name="Li Z."/>
            <person name="Hsiao Y.-Y."/>
            <person name="Qi Y."/>
            <person name="Fu T."/>
            <person name="Tang G."/>
            <person name="Zhang D."/>
            <person name="Sun W.-H."/>
            <person name="Liu D.-K."/>
            <person name="Li Y."/>
            <person name="Chen G.-Z."/>
            <person name="Liu X.-D."/>
            <person name="Liao X.-Y."/>
            <person name="Jiang Y.-T."/>
            <person name="Yu X."/>
            <person name="Hao Y."/>
            <person name="Huang J."/>
            <person name="Zhao X.-W."/>
            <person name="Ke S."/>
            <person name="Chen Y.-Y."/>
            <person name="Wu W.-L."/>
            <person name="Hsu J.-L."/>
            <person name="Lin Y.-F."/>
            <person name="Huang M.-D."/>
            <person name="Li C.-Y."/>
            <person name="Huang L."/>
            <person name="Wang Z.-W."/>
            <person name="Zhao X."/>
            <person name="Zhong W.-Y."/>
            <person name="Peng D.-H."/>
            <person name="Ahmad S."/>
            <person name="Lan S."/>
            <person name="Zhang J.-S."/>
            <person name="Tsai W.-C."/>
            <person name="Van De Peer Y."/>
            <person name="Liu Z.-J."/>
        </authorList>
    </citation>
    <scope>NUCLEOTIDE SEQUENCE</scope>
    <source>
        <strain evidence="9">SCP</strain>
        <tissue evidence="9">Leaves</tissue>
    </source>
</reference>
<evidence type="ECO:0000259" key="6">
    <source>
        <dbReference type="PROSITE" id="PS50918"/>
    </source>
</evidence>
<dbReference type="Pfam" id="PF12174">
    <property type="entry name" value="RST"/>
    <property type="match status" value="1"/>
</dbReference>
<dbReference type="Pfam" id="PF23467">
    <property type="entry name" value="WWE_5"/>
    <property type="match status" value="1"/>
</dbReference>
<dbReference type="SUPFAM" id="SSF56399">
    <property type="entry name" value="ADP-ribosylation"/>
    <property type="match status" value="1"/>
</dbReference>
<evidence type="ECO:0000256" key="1">
    <source>
        <dbReference type="ARBA" id="ARBA00004123"/>
    </source>
</evidence>
<comment type="subcellular location">
    <subcellularLocation>
        <location evidence="1">Nucleus</location>
    </subcellularLocation>
</comment>
<evidence type="ECO:0000256" key="3">
    <source>
        <dbReference type="ARBA" id="ARBA00023016"/>
    </source>
</evidence>
<evidence type="ECO:0000313" key="10">
    <source>
        <dbReference type="Proteomes" id="UP001179952"/>
    </source>
</evidence>
<evidence type="ECO:0000256" key="4">
    <source>
        <dbReference type="ARBA" id="ARBA00023242"/>
    </source>
</evidence>
<dbReference type="PROSITE" id="PS51059">
    <property type="entry name" value="PARP_CATALYTIC"/>
    <property type="match status" value="1"/>
</dbReference>
<feature type="region of interest" description="Disordered" evidence="5">
    <location>
        <begin position="134"/>
        <end position="158"/>
    </location>
</feature>
<feature type="domain" description="PARP catalytic" evidence="7">
    <location>
        <begin position="168"/>
        <end position="385"/>
    </location>
</feature>
<organism evidence="9 10">
    <name type="scientific">Acorus gramineus</name>
    <name type="common">Dwarf sweet flag</name>
    <dbReference type="NCBI Taxonomy" id="55184"/>
    <lineage>
        <taxon>Eukaryota</taxon>
        <taxon>Viridiplantae</taxon>
        <taxon>Streptophyta</taxon>
        <taxon>Embryophyta</taxon>
        <taxon>Tracheophyta</taxon>
        <taxon>Spermatophyta</taxon>
        <taxon>Magnoliopsida</taxon>
        <taxon>Liliopsida</taxon>
        <taxon>Acoraceae</taxon>
        <taxon>Acorus</taxon>
    </lineage>
</organism>
<reference evidence="9" key="1">
    <citation type="journal article" date="2023" name="Nat. Commun.">
        <title>Diploid and tetraploid genomes of Acorus and the evolution of monocots.</title>
        <authorList>
            <person name="Ma L."/>
            <person name="Liu K.W."/>
            <person name="Li Z."/>
            <person name="Hsiao Y.Y."/>
            <person name="Qi Y."/>
            <person name="Fu T."/>
            <person name="Tang G.D."/>
            <person name="Zhang D."/>
            <person name="Sun W.H."/>
            <person name="Liu D.K."/>
            <person name="Li Y."/>
            <person name="Chen G.Z."/>
            <person name="Liu X.D."/>
            <person name="Liao X.Y."/>
            <person name="Jiang Y.T."/>
            <person name="Yu X."/>
            <person name="Hao Y."/>
            <person name="Huang J."/>
            <person name="Zhao X.W."/>
            <person name="Ke S."/>
            <person name="Chen Y.Y."/>
            <person name="Wu W.L."/>
            <person name="Hsu J.L."/>
            <person name="Lin Y.F."/>
            <person name="Huang M.D."/>
            <person name="Li C.Y."/>
            <person name="Huang L."/>
            <person name="Wang Z.W."/>
            <person name="Zhao X."/>
            <person name="Zhong W.Y."/>
            <person name="Peng D.H."/>
            <person name="Ahmad S."/>
            <person name="Lan S."/>
            <person name="Zhang J.S."/>
            <person name="Tsai W.C."/>
            <person name="Van de Peer Y."/>
            <person name="Liu Z.J."/>
        </authorList>
    </citation>
    <scope>NUCLEOTIDE SEQUENCE</scope>
    <source>
        <strain evidence="9">SCP</strain>
    </source>
</reference>
<protein>
    <submittedName>
        <fullName evidence="9">Inactive poly [ADP-ribose] polymerase RCD1</fullName>
    </submittedName>
</protein>
<accession>A0AAV9B0L1</accession>
<evidence type="ECO:0000259" key="7">
    <source>
        <dbReference type="PROSITE" id="PS51059"/>
    </source>
</evidence>
<name>A0AAV9B0L1_ACOGR</name>
<dbReference type="Gene3D" id="3.90.228.10">
    <property type="match status" value="1"/>
</dbReference>
<dbReference type="PROSITE" id="PS50918">
    <property type="entry name" value="WWE"/>
    <property type="match status" value="1"/>
</dbReference>
<comment type="caution">
    <text evidence="9">The sequence shown here is derived from an EMBL/GenBank/DDBJ whole genome shotgun (WGS) entry which is preliminary data.</text>
</comment>
<keyword evidence="10" id="KW-1185">Reference proteome</keyword>
<evidence type="ECO:0000313" key="9">
    <source>
        <dbReference type="EMBL" id="KAK1269814.1"/>
    </source>
</evidence>
<feature type="domain" description="WWE" evidence="6">
    <location>
        <begin position="20"/>
        <end position="97"/>
    </location>
</feature>